<dbReference type="AlphaFoldDB" id="A0A084W8A0"/>
<dbReference type="Proteomes" id="UP000030765">
    <property type="component" value="Unassembled WGS sequence"/>
</dbReference>
<dbReference type="VEuPathDB" id="VectorBase:ASIC014445"/>
<dbReference type="GO" id="GO:0016787">
    <property type="term" value="F:hydrolase activity"/>
    <property type="evidence" value="ECO:0007669"/>
    <property type="project" value="UniProtKB-KW"/>
</dbReference>
<dbReference type="EnsemblMetazoa" id="ASIC014445-RA">
    <property type="protein sequence ID" value="ASIC014445-PA"/>
    <property type="gene ID" value="ASIC014445"/>
</dbReference>
<name>A0A084W8A0_ANOSI</name>
<evidence type="ECO:0000313" key="2">
    <source>
        <dbReference type="EnsemblMetazoa" id="ASIC014445-PA"/>
    </source>
</evidence>
<sequence>MEMMPTSQLELLSDRISSLRQKSKILSGNSQSSSFPTRNVGGRVNNFPSIHSREFFNYLIIKATRRERQELVGSLFDGNTDLSVSWTESARSSSSFRSQLSPVSLRQDEKFDPNSHGWRRKLLFGITEKNVPFYRRIPSFRRRSMLFHTIDHRETTFCGVVTAPVEGNDPRTKIE</sequence>
<protein>
    <submittedName>
        <fullName evidence="1 2">Glycoside hydrolase</fullName>
    </submittedName>
</protein>
<dbReference type="EMBL" id="KE525317">
    <property type="protein sequence ID" value="KFB46444.1"/>
    <property type="molecule type" value="Genomic_DNA"/>
</dbReference>
<dbReference type="EMBL" id="ATLV01021396">
    <property type="status" value="NOT_ANNOTATED_CDS"/>
    <property type="molecule type" value="Genomic_DNA"/>
</dbReference>
<keyword evidence="3" id="KW-1185">Reference proteome</keyword>
<keyword evidence="1" id="KW-0378">Hydrolase</keyword>
<proteinExistence type="predicted"/>
<reference evidence="2" key="2">
    <citation type="submission" date="2020-05" db="UniProtKB">
        <authorList>
            <consortium name="EnsemblMetazoa"/>
        </authorList>
    </citation>
    <scope>IDENTIFICATION</scope>
</reference>
<reference evidence="1 3" key="1">
    <citation type="journal article" date="2014" name="BMC Genomics">
        <title>Genome sequence of Anopheles sinensis provides insight into genetics basis of mosquito competence for malaria parasites.</title>
        <authorList>
            <person name="Zhou D."/>
            <person name="Zhang D."/>
            <person name="Ding G."/>
            <person name="Shi L."/>
            <person name="Hou Q."/>
            <person name="Ye Y."/>
            <person name="Xu Y."/>
            <person name="Zhou H."/>
            <person name="Xiong C."/>
            <person name="Li S."/>
            <person name="Yu J."/>
            <person name="Hong S."/>
            <person name="Yu X."/>
            <person name="Zou P."/>
            <person name="Chen C."/>
            <person name="Chang X."/>
            <person name="Wang W."/>
            <person name="Lv Y."/>
            <person name="Sun Y."/>
            <person name="Ma L."/>
            <person name="Shen B."/>
            <person name="Zhu C."/>
        </authorList>
    </citation>
    <scope>NUCLEOTIDE SEQUENCE [LARGE SCALE GENOMIC DNA]</scope>
</reference>
<evidence type="ECO:0000313" key="3">
    <source>
        <dbReference type="Proteomes" id="UP000030765"/>
    </source>
</evidence>
<accession>A0A084W8A0</accession>
<organism evidence="1">
    <name type="scientific">Anopheles sinensis</name>
    <name type="common">Mosquito</name>
    <dbReference type="NCBI Taxonomy" id="74873"/>
    <lineage>
        <taxon>Eukaryota</taxon>
        <taxon>Metazoa</taxon>
        <taxon>Ecdysozoa</taxon>
        <taxon>Arthropoda</taxon>
        <taxon>Hexapoda</taxon>
        <taxon>Insecta</taxon>
        <taxon>Pterygota</taxon>
        <taxon>Neoptera</taxon>
        <taxon>Endopterygota</taxon>
        <taxon>Diptera</taxon>
        <taxon>Nematocera</taxon>
        <taxon>Culicoidea</taxon>
        <taxon>Culicidae</taxon>
        <taxon>Anophelinae</taxon>
        <taxon>Anopheles</taxon>
    </lineage>
</organism>
<evidence type="ECO:0000313" key="1">
    <source>
        <dbReference type="EMBL" id="KFB46444.1"/>
    </source>
</evidence>
<gene>
    <name evidence="1" type="ORF">ZHAS_00014445</name>
</gene>